<dbReference type="SUPFAM" id="SSF54593">
    <property type="entry name" value="Glyoxalase/Bleomycin resistance protein/Dihydroxybiphenyl dioxygenase"/>
    <property type="match status" value="1"/>
</dbReference>
<protein>
    <submittedName>
        <fullName evidence="2">VOC family protein</fullName>
    </submittedName>
</protein>
<reference evidence="2 3" key="1">
    <citation type="submission" date="2019-03" db="EMBL/GenBank/DDBJ databases">
        <title>Ramlibacter rhizophilus CCTCC AB2015357, whole genome shotgun sequence.</title>
        <authorList>
            <person name="Zhang X."/>
            <person name="Feng G."/>
            <person name="Zhu H."/>
        </authorList>
    </citation>
    <scope>NUCLEOTIDE SEQUENCE [LARGE SCALE GENOMIC DNA]</scope>
    <source>
        <strain evidence="2 3">CCTCC AB2015357</strain>
    </source>
</reference>
<dbReference type="PROSITE" id="PS51819">
    <property type="entry name" value="VOC"/>
    <property type="match status" value="1"/>
</dbReference>
<proteinExistence type="predicted"/>
<dbReference type="InterPro" id="IPR037523">
    <property type="entry name" value="VOC_core"/>
</dbReference>
<name>A0A4Z0BH90_9BURK</name>
<dbReference type="OrthoDB" id="8776491at2"/>
<sequence>MNPVVHFELPCDDRERIARFYESAFDWTCQRLGPEMGNYVLATTAEQDAKADAPRGAINGGFFQRDASKPAQMPGIVIGVRDIRDAMRRVESAGGQVLGEPMDIPGVGAYVAFLDTEGNRGSLLQPQG</sequence>
<dbReference type="RefSeq" id="WP_135286445.1">
    <property type="nucleotide sequence ID" value="NZ_SMLL01000007.1"/>
</dbReference>
<dbReference type="Gene3D" id="3.10.180.10">
    <property type="entry name" value="2,3-Dihydroxybiphenyl 1,2-Dioxygenase, domain 1"/>
    <property type="match status" value="1"/>
</dbReference>
<accession>A0A4Z0BH90</accession>
<dbReference type="InterPro" id="IPR052164">
    <property type="entry name" value="Anthracycline_SecMetBiosynth"/>
</dbReference>
<evidence type="ECO:0000313" key="3">
    <source>
        <dbReference type="Proteomes" id="UP000297564"/>
    </source>
</evidence>
<dbReference type="Pfam" id="PF00903">
    <property type="entry name" value="Glyoxalase"/>
    <property type="match status" value="1"/>
</dbReference>
<gene>
    <name evidence="2" type="ORF">EZ242_17260</name>
</gene>
<organism evidence="2 3">
    <name type="scientific">Ramlibacter rhizophilus</name>
    <dbReference type="NCBI Taxonomy" id="1781167"/>
    <lineage>
        <taxon>Bacteria</taxon>
        <taxon>Pseudomonadati</taxon>
        <taxon>Pseudomonadota</taxon>
        <taxon>Betaproteobacteria</taxon>
        <taxon>Burkholderiales</taxon>
        <taxon>Comamonadaceae</taxon>
        <taxon>Ramlibacter</taxon>
    </lineage>
</organism>
<dbReference type="InterPro" id="IPR029068">
    <property type="entry name" value="Glyas_Bleomycin-R_OHBP_Dase"/>
</dbReference>
<evidence type="ECO:0000313" key="2">
    <source>
        <dbReference type="EMBL" id="TFY97278.1"/>
    </source>
</evidence>
<dbReference type="InterPro" id="IPR004360">
    <property type="entry name" value="Glyas_Fos-R_dOase_dom"/>
</dbReference>
<comment type="caution">
    <text evidence="2">The sequence shown here is derived from an EMBL/GenBank/DDBJ whole genome shotgun (WGS) entry which is preliminary data.</text>
</comment>
<dbReference type="Proteomes" id="UP000297564">
    <property type="component" value="Unassembled WGS sequence"/>
</dbReference>
<evidence type="ECO:0000259" key="1">
    <source>
        <dbReference type="PROSITE" id="PS51819"/>
    </source>
</evidence>
<feature type="domain" description="VOC" evidence="1">
    <location>
        <begin position="3"/>
        <end position="126"/>
    </location>
</feature>
<dbReference type="AlphaFoldDB" id="A0A4Z0BH90"/>
<keyword evidence="3" id="KW-1185">Reference proteome</keyword>
<dbReference type="PANTHER" id="PTHR33993">
    <property type="entry name" value="GLYOXALASE-RELATED"/>
    <property type="match status" value="1"/>
</dbReference>
<dbReference type="CDD" id="cd07247">
    <property type="entry name" value="SgaA_N_like"/>
    <property type="match status" value="1"/>
</dbReference>
<dbReference type="EMBL" id="SMLL01000007">
    <property type="protein sequence ID" value="TFY97278.1"/>
    <property type="molecule type" value="Genomic_DNA"/>
</dbReference>